<feature type="chain" id="PRO_5044770115" evidence="2">
    <location>
        <begin position="25"/>
        <end position="551"/>
    </location>
</feature>
<feature type="compositionally biased region" description="Low complexity" evidence="1">
    <location>
        <begin position="260"/>
        <end position="273"/>
    </location>
</feature>
<name>A0ABD3P3I8_9STRA</name>
<feature type="region of interest" description="Disordered" evidence="1">
    <location>
        <begin position="185"/>
        <end position="214"/>
    </location>
</feature>
<feature type="compositionally biased region" description="Low complexity" evidence="1">
    <location>
        <begin position="350"/>
        <end position="365"/>
    </location>
</feature>
<feature type="region of interest" description="Disordered" evidence="1">
    <location>
        <begin position="493"/>
        <end position="551"/>
    </location>
</feature>
<protein>
    <submittedName>
        <fullName evidence="3">Uncharacterized protein</fullName>
    </submittedName>
</protein>
<evidence type="ECO:0000313" key="4">
    <source>
        <dbReference type="Proteomes" id="UP001530315"/>
    </source>
</evidence>
<organism evidence="3 4">
    <name type="scientific">Stephanodiscus triporus</name>
    <dbReference type="NCBI Taxonomy" id="2934178"/>
    <lineage>
        <taxon>Eukaryota</taxon>
        <taxon>Sar</taxon>
        <taxon>Stramenopiles</taxon>
        <taxon>Ochrophyta</taxon>
        <taxon>Bacillariophyta</taxon>
        <taxon>Coscinodiscophyceae</taxon>
        <taxon>Thalassiosirophycidae</taxon>
        <taxon>Stephanodiscales</taxon>
        <taxon>Stephanodiscaceae</taxon>
        <taxon>Stephanodiscus</taxon>
    </lineage>
</organism>
<feature type="compositionally biased region" description="Low complexity" evidence="1">
    <location>
        <begin position="493"/>
        <end position="513"/>
    </location>
</feature>
<gene>
    <name evidence="3" type="ORF">ACHAW5_004960</name>
</gene>
<feature type="signal peptide" evidence="2">
    <location>
        <begin position="1"/>
        <end position="24"/>
    </location>
</feature>
<accession>A0ABD3P3I8</accession>
<dbReference type="Proteomes" id="UP001530315">
    <property type="component" value="Unassembled WGS sequence"/>
</dbReference>
<keyword evidence="2" id="KW-0732">Signal</keyword>
<proteinExistence type="predicted"/>
<evidence type="ECO:0000256" key="2">
    <source>
        <dbReference type="SAM" id="SignalP"/>
    </source>
</evidence>
<evidence type="ECO:0000256" key="1">
    <source>
        <dbReference type="SAM" id="MobiDB-lite"/>
    </source>
</evidence>
<feature type="compositionally biased region" description="Low complexity" evidence="1">
    <location>
        <begin position="330"/>
        <end position="342"/>
    </location>
</feature>
<reference evidence="3 4" key="1">
    <citation type="submission" date="2024-10" db="EMBL/GenBank/DDBJ databases">
        <title>Updated reference genomes for cyclostephanoid diatoms.</title>
        <authorList>
            <person name="Roberts W.R."/>
            <person name="Alverson A.J."/>
        </authorList>
    </citation>
    <scope>NUCLEOTIDE SEQUENCE [LARGE SCALE GENOMIC DNA]</scope>
    <source>
        <strain evidence="3 4">AJA276-08</strain>
    </source>
</reference>
<dbReference type="AlphaFoldDB" id="A0ABD3P3I8"/>
<dbReference type="EMBL" id="JALLAZ020001037">
    <property type="protein sequence ID" value="KAL3782041.1"/>
    <property type="molecule type" value="Genomic_DNA"/>
</dbReference>
<sequence length="551" mass="59658">MVNYSASATALLALSSQVITAINAERSESVRRDGRERQGLRKLSGLDETDVQTECEQVIEGNPAVCVKVCVTVTSIKKGDETIEEYSEVKQEKCESGWESGGDWNGDTEWPTYSPTSITDSPTHSPMEWGGDEHDIVDWTDDGWKSYSKDNSWKCTPKPGKPSWSAPVDDEWKHPTWTPPAWSVDEEHYTTSKASKGGKSSRGGKGGYLTNTSTDHDPAWDAPAPEHDAWTGGARRLGNGKNNADRMLVWPFKSWAATPATPAPKAKEWAAAPDEPKWSGSGKGTAKSWSSPTPKKTEWTATPKKTEWTATSKPKLGKSNKDKAKVAAWPSPSGWKSSSMPSICEPSIVTPTPAASSPRPTLSPSKNPTLSPSKYPTFSPTTTLSPTTCGVRKWYFDGEKCKNDLEGDEYPNLQECCDENFPGKTCSFEDDCCEMRKWFVDEYSICNNGIPPGSNTVTFDTLADCCATPDIVSCTINFIDVCEETPTITATTSTVESTSSTVASTTSTVESFSTPPPSVIITPNPSSPMPSFGSTPTVSKEVTGPPTMGRS</sequence>
<keyword evidence="4" id="KW-1185">Reference proteome</keyword>
<feature type="region of interest" description="Disordered" evidence="1">
    <location>
        <begin position="260"/>
        <end position="379"/>
    </location>
</feature>
<evidence type="ECO:0000313" key="3">
    <source>
        <dbReference type="EMBL" id="KAL3782041.1"/>
    </source>
</evidence>
<comment type="caution">
    <text evidence="3">The sequence shown here is derived from an EMBL/GenBank/DDBJ whole genome shotgun (WGS) entry which is preliminary data.</text>
</comment>